<proteinExistence type="predicted"/>
<dbReference type="Pfam" id="PF01712">
    <property type="entry name" value="dNK"/>
    <property type="match status" value="1"/>
</dbReference>
<dbReference type="GO" id="GO:0005739">
    <property type="term" value="C:mitochondrion"/>
    <property type="evidence" value="ECO:0007669"/>
    <property type="project" value="TreeGrafter"/>
</dbReference>
<evidence type="ECO:0000259" key="1">
    <source>
        <dbReference type="Pfam" id="PF01712"/>
    </source>
</evidence>
<sequence length="243" mass="28467">MSLDINSAFQSEKFQKVLEIFKDPAKKFIVIDGVIGAGKTTVISLIEKYTNSDGNKTKINIKAIYEPVDKWNSTGALQYFYQDITKNCYEFQTYTYITRIASVIDEIYENQDADIYILERSIFTDRYIFMELLKDLVGEMRMTMYNQWCDMWAYIMPMRVDKWVLLNTSLNESLKRIASRNRDGETSGISVEYQTNLYDKHIEFYDKLKKDGKPVIIIESNIMDKDFINDDSKIIDIIEKIIG</sequence>
<dbReference type="PIRSF" id="PIRSF000705">
    <property type="entry name" value="DNK"/>
    <property type="match status" value="1"/>
</dbReference>
<evidence type="ECO:0000313" key="2">
    <source>
        <dbReference type="EMBL" id="QHT33796.1"/>
    </source>
</evidence>
<protein>
    <recommendedName>
        <fullName evidence="1">Deoxynucleoside kinase domain-containing protein</fullName>
    </recommendedName>
</protein>
<organism evidence="2">
    <name type="scientific">viral metagenome</name>
    <dbReference type="NCBI Taxonomy" id="1070528"/>
    <lineage>
        <taxon>unclassified sequences</taxon>
        <taxon>metagenomes</taxon>
        <taxon>organismal metagenomes</taxon>
    </lineage>
</organism>
<name>A0A6C0EXB6_9ZZZZ</name>
<dbReference type="SUPFAM" id="SSF52540">
    <property type="entry name" value="P-loop containing nucleoside triphosphate hydrolases"/>
    <property type="match status" value="1"/>
</dbReference>
<dbReference type="InterPro" id="IPR031314">
    <property type="entry name" value="DNK_dom"/>
</dbReference>
<dbReference type="AlphaFoldDB" id="A0A6C0EXB6"/>
<dbReference type="GO" id="GO:0019136">
    <property type="term" value="F:deoxynucleoside kinase activity"/>
    <property type="evidence" value="ECO:0007669"/>
    <property type="project" value="InterPro"/>
</dbReference>
<dbReference type="GO" id="GO:0005524">
    <property type="term" value="F:ATP binding"/>
    <property type="evidence" value="ECO:0007669"/>
    <property type="project" value="InterPro"/>
</dbReference>
<dbReference type="Gene3D" id="3.40.50.300">
    <property type="entry name" value="P-loop containing nucleotide triphosphate hydrolases"/>
    <property type="match status" value="1"/>
</dbReference>
<dbReference type="PANTHER" id="PTHR10513:SF35">
    <property type="entry name" value="DEOXYADENOSINE KINASE"/>
    <property type="match status" value="1"/>
</dbReference>
<dbReference type="InterPro" id="IPR002624">
    <property type="entry name" value="DCK/DGK"/>
</dbReference>
<dbReference type="PANTHER" id="PTHR10513">
    <property type="entry name" value="DEOXYNUCLEOSIDE KINASE"/>
    <property type="match status" value="1"/>
</dbReference>
<dbReference type="InterPro" id="IPR027417">
    <property type="entry name" value="P-loop_NTPase"/>
</dbReference>
<reference evidence="2" key="1">
    <citation type="journal article" date="2020" name="Nature">
        <title>Giant virus diversity and host interactions through global metagenomics.</title>
        <authorList>
            <person name="Schulz F."/>
            <person name="Roux S."/>
            <person name="Paez-Espino D."/>
            <person name="Jungbluth S."/>
            <person name="Walsh D.A."/>
            <person name="Denef V.J."/>
            <person name="McMahon K.D."/>
            <person name="Konstantinidis K.T."/>
            <person name="Eloe-Fadrosh E.A."/>
            <person name="Kyrpides N.C."/>
            <person name="Woyke T."/>
        </authorList>
    </citation>
    <scope>NUCLEOTIDE SEQUENCE</scope>
    <source>
        <strain evidence="2">GVMAG-M-3300009161-52</strain>
    </source>
</reference>
<dbReference type="InterPro" id="IPR050566">
    <property type="entry name" value="Deoxyribonucleoside_kinase"/>
</dbReference>
<accession>A0A6C0EXB6</accession>
<feature type="domain" description="Deoxynucleoside kinase" evidence="1">
    <location>
        <begin position="29"/>
        <end position="241"/>
    </location>
</feature>
<dbReference type="EMBL" id="MN738978">
    <property type="protein sequence ID" value="QHT33796.1"/>
    <property type="molecule type" value="Genomic_DNA"/>
</dbReference>